<organism evidence="2 3">
    <name type="scientific">Anopheles culicifacies</name>
    <dbReference type="NCBI Taxonomy" id="139723"/>
    <lineage>
        <taxon>Eukaryota</taxon>
        <taxon>Metazoa</taxon>
        <taxon>Ecdysozoa</taxon>
        <taxon>Arthropoda</taxon>
        <taxon>Hexapoda</taxon>
        <taxon>Insecta</taxon>
        <taxon>Pterygota</taxon>
        <taxon>Neoptera</taxon>
        <taxon>Endopterygota</taxon>
        <taxon>Diptera</taxon>
        <taxon>Nematocera</taxon>
        <taxon>Culicoidea</taxon>
        <taxon>Culicidae</taxon>
        <taxon>Anophelinae</taxon>
        <taxon>Anopheles</taxon>
        <taxon>culicifacies species complex</taxon>
    </lineage>
</organism>
<dbReference type="VEuPathDB" id="VectorBase:ACUA025249"/>
<reference evidence="3" key="1">
    <citation type="submission" date="2013-09" db="EMBL/GenBank/DDBJ databases">
        <title>The Genome Sequence of Anopheles culicifacies species A.</title>
        <authorList>
            <consortium name="The Broad Institute Genomics Platform"/>
            <person name="Neafsey D.E."/>
            <person name="Besansky N."/>
            <person name="Howell P."/>
            <person name="Walton C."/>
            <person name="Young S.K."/>
            <person name="Zeng Q."/>
            <person name="Gargeya S."/>
            <person name="Fitzgerald M."/>
            <person name="Haas B."/>
            <person name="Abouelleil A."/>
            <person name="Allen A.W."/>
            <person name="Alvarado L."/>
            <person name="Arachchi H.M."/>
            <person name="Berlin A.M."/>
            <person name="Chapman S.B."/>
            <person name="Gainer-Dewar J."/>
            <person name="Goldberg J."/>
            <person name="Griggs A."/>
            <person name="Gujja S."/>
            <person name="Hansen M."/>
            <person name="Howarth C."/>
            <person name="Imamovic A."/>
            <person name="Ireland A."/>
            <person name="Larimer J."/>
            <person name="McCowan C."/>
            <person name="Murphy C."/>
            <person name="Pearson M."/>
            <person name="Poon T.W."/>
            <person name="Priest M."/>
            <person name="Roberts A."/>
            <person name="Saif S."/>
            <person name="Shea T."/>
            <person name="Sisk P."/>
            <person name="Sykes S."/>
            <person name="Wortman J."/>
            <person name="Nusbaum C."/>
            <person name="Birren B."/>
        </authorList>
    </citation>
    <scope>NUCLEOTIDE SEQUENCE [LARGE SCALE GENOMIC DNA]</scope>
    <source>
        <strain evidence="3">A-37</strain>
    </source>
</reference>
<feature type="region of interest" description="Disordered" evidence="1">
    <location>
        <begin position="1"/>
        <end position="74"/>
    </location>
</feature>
<evidence type="ECO:0000256" key="1">
    <source>
        <dbReference type="SAM" id="MobiDB-lite"/>
    </source>
</evidence>
<dbReference type="EnsemblMetazoa" id="ACUA025249-RA">
    <property type="protein sequence ID" value="ACUA025249-PA"/>
    <property type="gene ID" value="ACUA025249"/>
</dbReference>
<protein>
    <submittedName>
        <fullName evidence="2">Uncharacterized protein</fullName>
    </submittedName>
</protein>
<dbReference type="Proteomes" id="UP000075883">
    <property type="component" value="Unassembled WGS sequence"/>
</dbReference>
<evidence type="ECO:0000313" key="2">
    <source>
        <dbReference type="EnsemblMetazoa" id="ACUA025249-PA"/>
    </source>
</evidence>
<evidence type="ECO:0000313" key="3">
    <source>
        <dbReference type="Proteomes" id="UP000075883"/>
    </source>
</evidence>
<feature type="compositionally biased region" description="Polar residues" evidence="1">
    <location>
        <begin position="1"/>
        <end position="37"/>
    </location>
</feature>
<reference evidence="2" key="2">
    <citation type="submission" date="2020-05" db="UniProtKB">
        <authorList>
            <consortium name="EnsemblMetazoa"/>
        </authorList>
    </citation>
    <scope>IDENTIFICATION</scope>
    <source>
        <strain evidence="2">A-37</strain>
    </source>
</reference>
<dbReference type="EMBL" id="AXCM01006739">
    <property type="status" value="NOT_ANNOTATED_CDS"/>
    <property type="molecule type" value="Genomic_DNA"/>
</dbReference>
<dbReference type="AlphaFoldDB" id="A0A182MSK3"/>
<proteinExistence type="predicted"/>
<sequence length="136" mass="14715">MEGSALSTFSRGSRLSPKRTASQTMAATTLATANEASNGAYDRNRESLPNGAMGRREREGAPDSPRDSPATNRIRTFMGKTPSAIKSKFLSVLGNSTEIINGISNKVSLVYRSIVCLFVFSPFLRCCCSRRVTNVS</sequence>
<keyword evidence="3" id="KW-1185">Reference proteome</keyword>
<accession>A0A182MSK3</accession>
<feature type="compositionally biased region" description="Basic and acidic residues" evidence="1">
    <location>
        <begin position="54"/>
        <end position="66"/>
    </location>
</feature>
<name>A0A182MSK3_9DIPT</name>